<dbReference type="SUPFAM" id="SSF52540">
    <property type="entry name" value="P-loop containing nucleoside triphosphate hydrolases"/>
    <property type="match status" value="1"/>
</dbReference>
<proteinExistence type="predicted"/>
<dbReference type="AlphaFoldDB" id="A0A553NR64"/>
<name>A0A553NR64_TIGCA</name>
<dbReference type="InterPro" id="IPR027417">
    <property type="entry name" value="P-loop_NTPase"/>
</dbReference>
<keyword evidence="3" id="KW-1185">Reference proteome</keyword>
<reference evidence="2 3" key="1">
    <citation type="journal article" date="2018" name="Nat. Ecol. Evol.">
        <title>Genomic signatures of mitonuclear coevolution across populations of Tigriopus californicus.</title>
        <authorList>
            <person name="Barreto F.S."/>
            <person name="Watson E.T."/>
            <person name="Lima T.G."/>
            <person name="Willett C.S."/>
            <person name="Edmands S."/>
            <person name="Li W."/>
            <person name="Burton R.S."/>
        </authorList>
    </citation>
    <scope>NUCLEOTIDE SEQUENCE [LARGE SCALE GENOMIC DNA]</scope>
    <source>
        <strain evidence="2 3">San Diego</strain>
    </source>
</reference>
<feature type="compositionally biased region" description="Acidic residues" evidence="1">
    <location>
        <begin position="144"/>
        <end position="155"/>
    </location>
</feature>
<feature type="compositionally biased region" description="Basic residues" evidence="1">
    <location>
        <begin position="63"/>
        <end position="72"/>
    </location>
</feature>
<dbReference type="EMBL" id="VCGU01000011">
    <property type="protein sequence ID" value="TRY67932.1"/>
    <property type="molecule type" value="Genomic_DNA"/>
</dbReference>
<dbReference type="Proteomes" id="UP000318571">
    <property type="component" value="Chromosome 4"/>
</dbReference>
<feature type="region of interest" description="Disordered" evidence="1">
    <location>
        <begin position="61"/>
        <end position="87"/>
    </location>
</feature>
<evidence type="ECO:0000256" key="1">
    <source>
        <dbReference type="SAM" id="MobiDB-lite"/>
    </source>
</evidence>
<feature type="compositionally biased region" description="Low complexity" evidence="1">
    <location>
        <begin position="156"/>
        <end position="169"/>
    </location>
</feature>
<accession>A0A553NR64</accession>
<organism evidence="2 3">
    <name type="scientific">Tigriopus californicus</name>
    <name type="common">Marine copepod</name>
    <dbReference type="NCBI Taxonomy" id="6832"/>
    <lineage>
        <taxon>Eukaryota</taxon>
        <taxon>Metazoa</taxon>
        <taxon>Ecdysozoa</taxon>
        <taxon>Arthropoda</taxon>
        <taxon>Crustacea</taxon>
        <taxon>Multicrustacea</taxon>
        <taxon>Hexanauplia</taxon>
        <taxon>Copepoda</taxon>
        <taxon>Harpacticoida</taxon>
        <taxon>Harpacticidae</taxon>
        <taxon>Tigriopus</taxon>
    </lineage>
</organism>
<evidence type="ECO:0000313" key="2">
    <source>
        <dbReference type="EMBL" id="TRY67932.1"/>
    </source>
</evidence>
<feature type="compositionally biased region" description="Basic and acidic residues" evidence="1">
    <location>
        <begin position="121"/>
        <end position="131"/>
    </location>
</feature>
<comment type="caution">
    <text evidence="2">The sequence shown here is derived from an EMBL/GenBank/DDBJ whole genome shotgun (WGS) entry which is preliminary data.</text>
</comment>
<protein>
    <submittedName>
        <fullName evidence="2">Uncharacterized protein</fullName>
    </submittedName>
</protein>
<sequence>MDQQKNVLIAGNPGTGKTSLLLTMARGVFLTTVPKRFEGWTMNAQVPPPSIEVLASMEGNNKQKNKVSRTKSHGLGTNSSFSSAHSNGPIVSFTLWEDWSRTIKLANEDENEEDENIADFKGVDDNGEGKQHGIVITATPPETNEAEADGTEADNDAIAKNNNNQIKPPVQNGTRKNYATDGKRSERNPDGSLKSPYWHPDLVPIIARCHSVDDAAIVKPHDPLGSTHSLDEGGLVMNGTTKFMVNSQMGLSLAKRIKASAFFDCSALTGQNISALVSEVSHILYYGLPSSLMLGVGFRPSAAAFSALARRTSSKKNSAPLALFQSSTKKRSSQSVYKSKAASFNFIKGSMTNIYHSATKD</sequence>
<gene>
    <name evidence="2" type="ORF">TCAL_08018</name>
</gene>
<evidence type="ECO:0000313" key="3">
    <source>
        <dbReference type="Proteomes" id="UP000318571"/>
    </source>
</evidence>
<feature type="region of interest" description="Disordered" evidence="1">
    <location>
        <begin position="109"/>
        <end position="195"/>
    </location>
</feature>
<feature type="compositionally biased region" description="Polar residues" evidence="1">
    <location>
        <begin position="75"/>
        <end position="86"/>
    </location>
</feature>